<evidence type="ECO:0000313" key="2">
    <source>
        <dbReference type="EMBL" id="HGG01563.1"/>
    </source>
</evidence>
<dbReference type="EMBL" id="DSPX01000130">
    <property type="protein sequence ID" value="HGG01563.1"/>
    <property type="molecule type" value="Genomic_DNA"/>
</dbReference>
<keyword evidence="1" id="KW-0812">Transmembrane</keyword>
<feature type="transmembrane region" description="Helical" evidence="1">
    <location>
        <begin position="105"/>
        <end position="132"/>
    </location>
</feature>
<evidence type="ECO:0000256" key="1">
    <source>
        <dbReference type="SAM" id="Phobius"/>
    </source>
</evidence>
<reference evidence="2" key="1">
    <citation type="journal article" date="2020" name="mSystems">
        <title>Genome- and Community-Level Interaction Insights into Carbon Utilization and Element Cycling Functions of Hydrothermarchaeota in Hydrothermal Sediment.</title>
        <authorList>
            <person name="Zhou Z."/>
            <person name="Liu Y."/>
            <person name="Xu W."/>
            <person name="Pan J."/>
            <person name="Luo Z.H."/>
            <person name="Li M."/>
        </authorList>
    </citation>
    <scope>NUCLEOTIDE SEQUENCE [LARGE SCALE GENOMIC DNA]</scope>
    <source>
        <strain evidence="2">SpSt-374</strain>
    </source>
</reference>
<name>A0A7C3ZKL2_9CYAN</name>
<accession>A0A7C3ZKL2</accession>
<feature type="transmembrane region" description="Helical" evidence="1">
    <location>
        <begin position="76"/>
        <end position="99"/>
    </location>
</feature>
<sequence length="177" mass="18964">MSALRFVRKKSIPKRSSSLAIIAFPHEAAAFHAYRLLQQHGISPENLAIVGQGYSSPDSVGLLEPMAIALHSGRNLSGATGLAGTFLGFVLFWVAYLGLKMPLSATLFLIVPAGGFIGGFIGATLGGLWGFFGKGSTAGIYRHQLRKGHYLLMIEGSEKLVRSARDIISVYSAQQTR</sequence>
<keyword evidence="1" id="KW-0472">Membrane</keyword>
<protein>
    <submittedName>
        <fullName evidence="2">DUF2786 domain-containing protein</fullName>
    </submittedName>
</protein>
<gene>
    <name evidence="2" type="ORF">ENR15_13175</name>
</gene>
<proteinExistence type="predicted"/>
<organism evidence="2">
    <name type="scientific">Planktothricoides sp. SpSt-374</name>
    <dbReference type="NCBI Taxonomy" id="2282167"/>
    <lineage>
        <taxon>Bacteria</taxon>
        <taxon>Bacillati</taxon>
        <taxon>Cyanobacteriota</taxon>
        <taxon>Cyanophyceae</taxon>
        <taxon>Oscillatoriophycideae</taxon>
        <taxon>Oscillatoriales</taxon>
        <taxon>Oscillatoriaceae</taxon>
        <taxon>Planktothricoides</taxon>
    </lineage>
</organism>
<comment type="caution">
    <text evidence="2">The sequence shown here is derived from an EMBL/GenBank/DDBJ whole genome shotgun (WGS) entry which is preliminary data.</text>
</comment>
<dbReference type="AlphaFoldDB" id="A0A7C3ZKL2"/>
<keyword evidence="1" id="KW-1133">Transmembrane helix</keyword>